<keyword evidence="5" id="KW-1185">Reference proteome</keyword>
<gene>
    <name evidence="4" type="ORF">SAMN05216192_10210</name>
</gene>
<name>A0A1G8G9I1_9BACL</name>
<sequence>MIGLICYDLVITTQEEVIMKNANANLMKEINLNNVRQVMKRAGTATKPQLAMLTQLSVVTVNSLVKELLESKEIIEDQTAASGGGRPALTYRFNYDHSQALVIYLKENQGQRVASAAVINLENRIVSQNEYVLPAFEQKYFAEIIRGFLIACPQVKVIGMGIPGQIVNGRIVVASHHELQGAPLIEELEQQFQLPVMVENDVNAAVFGYQASRGEADGQCITGIYFPKKYPPGMGIYLNGNIIRGKNGMAGEIKFLPQRIDWYAEMKEEVLLEAACRIIQSVNAVLAPDQIVIYQEMTGAERWNHFWNGYQSQEPMPHYPEVILCNTFQADYEAGMRMLTLQKLDPVPVQF</sequence>
<dbReference type="GO" id="GO:0042732">
    <property type="term" value="P:D-xylose metabolic process"/>
    <property type="evidence" value="ECO:0007669"/>
    <property type="project" value="UniProtKB-KW"/>
</dbReference>
<evidence type="ECO:0000256" key="3">
    <source>
        <dbReference type="ARBA" id="ARBA00022629"/>
    </source>
</evidence>
<dbReference type="InterPro" id="IPR043129">
    <property type="entry name" value="ATPase_NBD"/>
</dbReference>
<dbReference type="Gene3D" id="1.10.10.10">
    <property type="entry name" value="Winged helix-like DNA-binding domain superfamily/Winged helix DNA-binding domain"/>
    <property type="match status" value="1"/>
</dbReference>
<protein>
    <submittedName>
        <fullName evidence="4">ROK family protein</fullName>
    </submittedName>
</protein>
<comment type="similarity">
    <text evidence="2">Belongs to the ROK (NagC/XylR) family.</text>
</comment>
<evidence type="ECO:0000313" key="5">
    <source>
        <dbReference type="Proteomes" id="UP000199050"/>
    </source>
</evidence>
<proteinExistence type="inferred from homology"/>
<dbReference type="InterPro" id="IPR036388">
    <property type="entry name" value="WH-like_DNA-bd_sf"/>
</dbReference>
<reference evidence="5" key="1">
    <citation type="submission" date="2016-10" db="EMBL/GenBank/DDBJ databases">
        <authorList>
            <person name="Varghese N."/>
            <person name="Submissions S."/>
        </authorList>
    </citation>
    <scope>NUCLEOTIDE SEQUENCE [LARGE SCALE GENOMIC DNA]</scope>
    <source>
        <strain evidence="5">CGMCC 1.11012</strain>
    </source>
</reference>
<dbReference type="InterPro" id="IPR000600">
    <property type="entry name" value="ROK"/>
</dbReference>
<dbReference type="Gene3D" id="3.30.420.40">
    <property type="match status" value="2"/>
</dbReference>
<dbReference type="SUPFAM" id="SSF53067">
    <property type="entry name" value="Actin-like ATPase domain"/>
    <property type="match status" value="1"/>
</dbReference>
<keyword evidence="3" id="KW-0119">Carbohydrate metabolism</keyword>
<evidence type="ECO:0000256" key="2">
    <source>
        <dbReference type="ARBA" id="ARBA00006479"/>
    </source>
</evidence>
<dbReference type="CDD" id="cd23763">
    <property type="entry name" value="ASKHA_ATPase_ROK"/>
    <property type="match status" value="1"/>
</dbReference>
<dbReference type="InterPro" id="IPR036390">
    <property type="entry name" value="WH_DNA-bd_sf"/>
</dbReference>
<comment type="function">
    <text evidence="1">Transcriptional repressor of xylose-utilizing enzymes.</text>
</comment>
<evidence type="ECO:0000313" key="4">
    <source>
        <dbReference type="EMBL" id="SDH90971.1"/>
    </source>
</evidence>
<dbReference type="AlphaFoldDB" id="A0A1G8G9I1"/>
<dbReference type="PANTHER" id="PTHR18964">
    <property type="entry name" value="ROK (REPRESSOR, ORF, KINASE) FAMILY"/>
    <property type="match status" value="1"/>
</dbReference>
<organism evidence="4 5">
    <name type="scientific">Paenibacillus typhae</name>
    <dbReference type="NCBI Taxonomy" id="1174501"/>
    <lineage>
        <taxon>Bacteria</taxon>
        <taxon>Bacillati</taxon>
        <taxon>Bacillota</taxon>
        <taxon>Bacilli</taxon>
        <taxon>Bacillales</taxon>
        <taxon>Paenibacillaceae</taxon>
        <taxon>Paenibacillus</taxon>
    </lineage>
</organism>
<dbReference type="EMBL" id="FNDX01000002">
    <property type="protein sequence ID" value="SDH90971.1"/>
    <property type="molecule type" value="Genomic_DNA"/>
</dbReference>
<dbReference type="STRING" id="1174501.SAMN05216192_10210"/>
<keyword evidence="3" id="KW-0859">Xylose metabolism</keyword>
<accession>A0A1G8G9I1</accession>
<dbReference type="Proteomes" id="UP000199050">
    <property type="component" value="Unassembled WGS sequence"/>
</dbReference>
<dbReference type="PANTHER" id="PTHR18964:SF149">
    <property type="entry name" value="BIFUNCTIONAL UDP-N-ACETYLGLUCOSAMINE 2-EPIMERASE_N-ACETYLMANNOSAMINE KINASE"/>
    <property type="match status" value="1"/>
</dbReference>
<dbReference type="Pfam" id="PF00480">
    <property type="entry name" value="ROK"/>
    <property type="match status" value="1"/>
</dbReference>
<evidence type="ECO:0000256" key="1">
    <source>
        <dbReference type="ARBA" id="ARBA00002486"/>
    </source>
</evidence>
<dbReference type="SUPFAM" id="SSF46785">
    <property type="entry name" value="Winged helix' DNA-binding domain"/>
    <property type="match status" value="1"/>
</dbReference>